<dbReference type="GeneID" id="54560158"/>
<name>A0A6A6CJP1_ZASCE</name>
<keyword evidence="2" id="KW-1185">Reference proteome</keyword>
<organism evidence="1 2">
    <name type="scientific">Zasmidium cellare ATCC 36951</name>
    <dbReference type="NCBI Taxonomy" id="1080233"/>
    <lineage>
        <taxon>Eukaryota</taxon>
        <taxon>Fungi</taxon>
        <taxon>Dikarya</taxon>
        <taxon>Ascomycota</taxon>
        <taxon>Pezizomycotina</taxon>
        <taxon>Dothideomycetes</taxon>
        <taxon>Dothideomycetidae</taxon>
        <taxon>Mycosphaerellales</taxon>
        <taxon>Mycosphaerellaceae</taxon>
        <taxon>Zasmidium</taxon>
    </lineage>
</organism>
<dbReference type="EMBL" id="ML993598">
    <property type="protein sequence ID" value="KAF2165929.1"/>
    <property type="molecule type" value="Genomic_DNA"/>
</dbReference>
<reference evidence="1" key="1">
    <citation type="journal article" date="2020" name="Stud. Mycol.">
        <title>101 Dothideomycetes genomes: a test case for predicting lifestyles and emergence of pathogens.</title>
        <authorList>
            <person name="Haridas S."/>
            <person name="Albert R."/>
            <person name="Binder M."/>
            <person name="Bloem J."/>
            <person name="Labutti K."/>
            <person name="Salamov A."/>
            <person name="Andreopoulos B."/>
            <person name="Baker S."/>
            <person name="Barry K."/>
            <person name="Bills G."/>
            <person name="Bluhm B."/>
            <person name="Cannon C."/>
            <person name="Castanera R."/>
            <person name="Culley D."/>
            <person name="Daum C."/>
            <person name="Ezra D."/>
            <person name="Gonzalez J."/>
            <person name="Henrissat B."/>
            <person name="Kuo A."/>
            <person name="Liang C."/>
            <person name="Lipzen A."/>
            <person name="Lutzoni F."/>
            <person name="Magnuson J."/>
            <person name="Mondo S."/>
            <person name="Nolan M."/>
            <person name="Ohm R."/>
            <person name="Pangilinan J."/>
            <person name="Park H.-J."/>
            <person name="Ramirez L."/>
            <person name="Alfaro M."/>
            <person name="Sun H."/>
            <person name="Tritt A."/>
            <person name="Yoshinaga Y."/>
            <person name="Zwiers L.-H."/>
            <person name="Turgeon B."/>
            <person name="Goodwin S."/>
            <person name="Spatafora J."/>
            <person name="Crous P."/>
            <person name="Grigoriev I."/>
        </authorList>
    </citation>
    <scope>NUCLEOTIDE SEQUENCE</scope>
    <source>
        <strain evidence="1">ATCC 36951</strain>
    </source>
</reference>
<proteinExistence type="predicted"/>
<evidence type="ECO:0000313" key="2">
    <source>
        <dbReference type="Proteomes" id="UP000799537"/>
    </source>
</evidence>
<dbReference type="Proteomes" id="UP000799537">
    <property type="component" value="Unassembled WGS sequence"/>
</dbReference>
<protein>
    <submittedName>
        <fullName evidence="1">Uncharacterized protein</fullName>
    </submittedName>
</protein>
<accession>A0A6A6CJP1</accession>
<dbReference type="AlphaFoldDB" id="A0A6A6CJP1"/>
<dbReference type="RefSeq" id="XP_033666818.1">
    <property type="nucleotide sequence ID" value="XM_033806886.1"/>
</dbReference>
<gene>
    <name evidence="1" type="ORF">M409DRAFT_23660</name>
</gene>
<sequence length="222" mass="24878">MDRINSIFLEEALTATSIVFKGDTAAAPSREGTDRYLNALATTLQNLGGKANTVRNNIACPISFEERHPLDFAGHMARWATFHTAIEIQKHHPRLLETYQTLGGSSVETPEAMRKWYTDVQQAAKITFLHFKIDAALSAMAADDASKRTCKLARHNFFAKLHPRRIWLHVKALRNMDRLDPEDFSRQIGPLRCEGSEDEVVRGRDVCAGDLSAALLFTIGRD</sequence>
<evidence type="ECO:0000313" key="1">
    <source>
        <dbReference type="EMBL" id="KAF2165929.1"/>
    </source>
</evidence>